<evidence type="ECO:0000256" key="1">
    <source>
        <dbReference type="SAM" id="MobiDB-lite"/>
    </source>
</evidence>
<evidence type="ECO:0000313" key="2">
    <source>
        <dbReference type="EMBL" id="KIL70458.1"/>
    </source>
</evidence>
<name>A0A0C2XMU0_AMAMK</name>
<gene>
    <name evidence="2" type="ORF">M378DRAFT_7294</name>
</gene>
<reference evidence="2 3" key="1">
    <citation type="submission" date="2014-04" db="EMBL/GenBank/DDBJ databases">
        <title>Evolutionary Origins and Diversification of the Mycorrhizal Mutualists.</title>
        <authorList>
            <consortium name="DOE Joint Genome Institute"/>
            <consortium name="Mycorrhizal Genomics Consortium"/>
            <person name="Kohler A."/>
            <person name="Kuo A."/>
            <person name="Nagy L.G."/>
            <person name="Floudas D."/>
            <person name="Copeland A."/>
            <person name="Barry K.W."/>
            <person name="Cichocki N."/>
            <person name="Veneault-Fourrey C."/>
            <person name="LaButti K."/>
            <person name="Lindquist E.A."/>
            <person name="Lipzen A."/>
            <person name="Lundell T."/>
            <person name="Morin E."/>
            <person name="Murat C."/>
            <person name="Riley R."/>
            <person name="Ohm R."/>
            <person name="Sun H."/>
            <person name="Tunlid A."/>
            <person name="Henrissat B."/>
            <person name="Grigoriev I.V."/>
            <person name="Hibbett D.S."/>
            <person name="Martin F."/>
        </authorList>
    </citation>
    <scope>NUCLEOTIDE SEQUENCE [LARGE SCALE GENOMIC DNA]</scope>
    <source>
        <strain evidence="2 3">Koide BX008</strain>
    </source>
</reference>
<organism evidence="2 3">
    <name type="scientific">Amanita muscaria (strain Koide BX008)</name>
    <dbReference type="NCBI Taxonomy" id="946122"/>
    <lineage>
        <taxon>Eukaryota</taxon>
        <taxon>Fungi</taxon>
        <taxon>Dikarya</taxon>
        <taxon>Basidiomycota</taxon>
        <taxon>Agaricomycotina</taxon>
        <taxon>Agaricomycetes</taxon>
        <taxon>Agaricomycetidae</taxon>
        <taxon>Agaricales</taxon>
        <taxon>Pluteineae</taxon>
        <taxon>Amanitaceae</taxon>
        <taxon>Amanita</taxon>
    </lineage>
</organism>
<feature type="region of interest" description="Disordered" evidence="1">
    <location>
        <begin position="179"/>
        <end position="201"/>
    </location>
</feature>
<evidence type="ECO:0000313" key="3">
    <source>
        <dbReference type="Proteomes" id="UP000054549"/>
    </source>
</evidence>
<dbReference type="HOGENOM" id="CLU_1204500_0_0_1"/>
<keyword evidence="3" id="KW-1185">Reference proteome</keyword>
<dbReference type="InParanoid" id="A0A0C2XMU0"/>
<dbReference type="EMBL" id="KN818224">
    <property type="protein sequence ID" value="KIL70458.1"/>
    <property type="molecule type" value="Genomic_DNA"/>
</dbReference>
<accession>A0A0C2XMU0</accession>
<proteinExistence type="predicted"/>
<dbReference type="Proteomes" id="UP000054549">
    <property type="component" value="Unassembled WGS sequence"/>
</dbReference>
<dbReference type="AlphaFoldDB" id="A0A0C2XMU0"/>
<protein>
    <submittedName>
        <fullName evidence="2">Uncharacterized protein</fullName>
    </submittedName>
</protein>
<sequence>MSTGRKIHKGLNGISSDYFPIWDETLGYERGLPHFRQPPAFSELGVLIPTAGGYAYQPLHSRVELPMPASSQLSPTGQVEVEDNSSALMTLPLEHEIGDPSYLALWEPTAWASAQSNSSGEVWYPPSAEGSLYPFNPLYPHNTLFEDPYISSDLAEQSAMEGIEDQTYFQTTFPPSMDTASGFTSAPRNMPWDTPGPYDQA</sequence>